<dbReference type="PROSITE" id="PS50157">
    <property type="entry name" value="ZINC_FINGER_C2H2_2"/>
    <property type="match status" value="1"/>
</dbReference>
<dbReference type="GO" id="GO:0006355">
    <property type="term" value="P:regulation of DNA-templated transcription"/>
    <property type="evidence" value="ECO:0007669"/>
    <property type="project" value="InterPro"/>
</dbReference>
<dbReference type="InterPro" id="IPR009057">
    <property type="entry name" value="Homeodomain-like_sf"/>
</dbReference>
<dbReference type="SUPFAM" id="SSF46689">
    <property type="entry name" value="Homeodomain-like"/>
    <property type="match status" value="1"/>
</dbReference>
<keyword evidence="2 5" id="KW-0371">Homeobox</keyword>
<evidence type="ECO:0008006" key="11">
    <source>
        <dbReference type="Google" id="ProtNLM"/>
    </source>
</evidence>
<dbReference type="InterPro" id="IPR013087">
    <property type="entry name" value="Znf_C2H2_type"/>
</dbReference>
<dbReference type="PROSITE" id="PS50071">
    <property type="entry name" value="HOMEOBOX_2"/>
    <property type="match status" value="1"/>
</dbReference>
<keyword evidence="4" id="KW-0862">Zinc</keyword>
<organism evidence="9 10">
    <name type="scientific">Aureobasidium pullulans EXF-150</name>
    <dbReference type="NCBI Taxonomy" id="1043002"/>
    <lineage>
        <taxon>Eukaryota</taxon>
        <taxon>Fungi</taxon>
        <taxon>Dikarya</taxon>
        <taxon>Ascomycota</taxon>
        <taxon>Pezizomycotina</taxon>
        <taxon>Dothideomycetes</taxon>
        <taxon>Dothideomycetidae</taxon>
        <taxon>Dothideales</taxon>
        <taxon>Saccotheciaceae</taxon>
        <taxon>Aureobasidium</taxon>
    </lineage>
</organism>
<dbReference type="SMART" id="SM00389">
    <property type="entry name" value="HOX"/>
    <property type="match status" value="1"/>
</dbReference>
<dbReference type="InterPro" id="IPR008422">
    <property type="entry name" value="KN_HD"/>
</dbReference>
<dbReference type="HOGENOM" id="CLU_488299_0_0_1"/>
<evidence type="ECO:0000256" key="4">
    <source>
        <dbReference type="PROSITE-ProRule" id="PRU00042"/>
    </source>
</evidence>
<feature type="domain" description="C2H2-type" evidence="8">
    <location>
        <begin position="270"/>
        <end position="298"/>
    </location>
</feature>
<evidence type="ECO:0000259" key="8">
    <source>
        <dbReference type="PROSITE" id="PS50157"/>
    </source>
</evidence>
<evidence type="ECO:0000259" key="7">
    <source>
        <dbReference type="PROSITE" id="PS50071"/>
    </source>
</evidence>
<gene>
    <name evidence="9" type="ORF">M438DRAFT_356859</name>
</gene>
<feature type="domain" description="Homeobox" evidence="7">
    <location>
        <begin position="155"/>
        <end position="218"/>
    </location>
</feature>
<reference evidence="9 10" key="1">
    <citation type="journal article" date="2014" name="BMC Genomics">
        <title>Genome sequencing of four Aureobasidium pullulans varieties: biotechnological potential, stress tolerance, and description of new species.</title>
        <authorList>
            <person name="Gostin Ar C."/>
            <person name="Ohm R.A."/>
            <person name="Kogej T."/>
            <person name="Sonjak S."/>
            <person name="Turk M."/>
            <person name="Zajc J."/>
            <person name="Zalar P."/>
            <person name="Grube M."/>
            <person name="Sun H."/>
            <person name="Han J."/>
            <person name="Sharma A."/>
            <person name="Chiniquy J."/>
            <person name="Ngan C.Y."/>
            <person name="Lipzen A."/>
            <person name="Barry K."/>
            <person name="Grigoriev I.V."/>
            <person name="Gunde-Cimerman N."/>
        </authorList>
    </citation>
    <scope>NUCLEOTIDE SEQUENCE [LARGE SCALE GENOMIC DNA]</scope>
    <source>
        <strain evidence="9 10">EXF-150</strain>
    </source>
</reference>
<dbReference type="EMBL" id="KL584986">
    <property type="protein sequence ID" value="KEQ82853.1"/>
    <property type="molecule type" value="Genomic_DNA"/>
</dbReference>
<dbReference type="AlphaFoldDB" id="A0A074XBS0"/>
<dbReference type="GO" id="GO:0005634">
    <property type="term" value="C:nucleus"/>
    <property type="evidence" value="ECO:0007669"/>
    <property type="project" value="UniProtKB-SubCell"/>
</dbReference>
<evidence type="ECO:0000313" key="9">
    <source>
        <dbReference type="EMBL" id="KEQ82853.1"/>
    </source>
</evidence>
<dbReference type="GO" id="GO:0003677">
    <property type="term" value="F:DNA binding"/>
    <property type="evidence" value="ECO:0007669"/>
    <property type="project" value="UniProtKB-UniRule"/>
</dbReference>
<name>A0A074XBS0_AURPU</name>
<dbReference type="Pfam" id="PF05920">
    <property type="entry name" value="Homeobox_KN"/>
    <property type="match status" value="1"/>
</dbReference>
<dbReference type="OrthoDB" id="5399138at2759"/>
<protein>
    <recommendedName>
        <fullName evidence="11">Homeobox domain-containing protein</fullName>
    </recommendedName>
</protein>
<feature type="region of interest" description="Disordered" evidence="6">
    <location>
        <begin position="214"/>
        <end position="257"/>
    </location>
</feature>
<comment type="subcellular location">
    <subcellularLocation>
        <location evidence="5">Nucleus</location>
    </subcellularLocation>
</comment>
<dbReference type="CDD" id="cd00086">
    <property type="entry name" value="homeodomain"/>
    <property type="match status" value="1"/>
</dbReference>
<evidence type="ECO:0000256" key="1">
    <source>
        <dbReference type="ARBA" id="ARBA00023125"/>
    </source>
</evidence>
<keyword evidence="4" id="KW-0479">Metal-binding</keyword>
<dbReference type="InterPro" id="IPR050224">
    <property type="entry name" value="TALE_homeobox"/>
</dbReference>
<dbReference type="Gene3D" id="1.10.10.60">
    <property type="entry name" value="Homeodomain-like"/>
    <property type="match status" value="1"/>
</dbReference>
<accession>A0A074XBS0</accession>
<proteinExistence type="predicted"/>
<keyword evidence="10" id="KW-1185">Reference proteome</keyword>
<dbReference type="GO" id="GO:0008270">
    <property type="term" value="F:zinc ion binding"/>
    <property type="evidence" value="ECO:0007669"/>
    <property type="project" value="UniProtKB-KW"/>
</dbReference>
<dbReference type="PROSITE" id="PS00028">
    <property type="entry name" value="ZINC_FINGER_C2H2_1"/>
    <property type="match status" value="2"/>
</dbReference>
<dbReference type="Proteomes" id="UP000030706">
    <property type="component" value="Unassembled WGS sequence"/>
</dbReference>
<feature type="compositionally biased region" description="Low complexity" evidence="6">
    <location>
        <begin position="226"/>
        <end position="237"/>
    </location>
</feature>
<evidence type="ECO:0000256" key="3">
    <source>
        <dbReference type="ARBA" id="ARBA00023242"/>
    </source>
</evidence>
<dbReference type="STRING" id="1043002.A0A074XBS0"/>
<sequence>MDFVWSTLSVGAAIAATIVVVVASTTAGSKVVSALLEPFTVLIVGDADKRTETPLSEREREDIQDQRRTLKIMPTSTVLMLCFAGTLAMAAQEHDIGFWEINLAVVQTWLQVIVAFGSFPTPESCPEAEKKVMTDRCYASLSFIGSNVEKKERDNRSARHVVRFSNAVAGLLLDWVRLHQDNPYPNAVEKATLQELTGLDSKQLNTWFANYRRRRPAKKDGSAEPTTQSATSQTSLTKNDVNADPHPEKGSEKSGHQDVISLVKPQQRMFQCTFCTDTFATKFEWTRHETSLHLPLKRFICCPFAPIQKSVDTGTEICAYCGLVSPDPEHIASHNHDYCQSRDPDARIFLRKDHLRQHLRSVHECDMLAHMDHWLLEAVWVNSRCGFCGDRFSIWSERNEHLAGHFRNGYHMGMWKGCRGLDGATSAQVTFSMPPFLIGLERTRPFPFSASNLKRKSCVPPNRSWEFLVAGLYQLVKEKSSQSRPVSDKELQDQARLLTYGSSSADTNTAADHPEWLDLFKKAYSLDVLAFFTEDMAQAPAAEDLEVYHDLVELFSGI</sequence>
<evidence type="ECO:0000256" key="2">
    <source>
        <dbReference type="ARBA" id="ARBA00023155"/>
    </source>
</evidence>
<evidence type="ECO:0000256" key="6">
    <source>
        <dbReference type="SAM" id="MobiDB-lite"/>
    </source>
</evidence>
<evidence type="ECO:0000313" key="10">
    <source>
        <dbReference type="Proteomes" id="UP000030706"/>
    </source>
</evidence>
<dbReference type="InterPro" id="IPR001356">
    <property type="entry name" value="HD"/>
</dbReference>
<feature type="compositionally biased region" description="Basic and acidic residues" evidence="6">
    <location>
        <begin position="241"/>
        <end position="256"/>
    </location>
</feature>
<evidence type="ECO:0000256" key="5">
    <source>
        <dbReference type="PROSITE-ProRule" id="PRU00108"/>
    </source>
</evidence>
<dbReference type="RefSeq" id="XP_029759040.1">
    <property type="nucleotide sequence ID" value="XM_029907126.1"/>
</dbReference>
<dbReference type="PANTHER" id="PTHR11850">
    <property type="entry name" value="HOMEOBOX PROTEIN TRANSCRIPTION FACTORS"/>
    <property type="match status" value="1"/>
</dbReference>
<keyword evidence="1 5" id="KW-0238">DNA-binding</keyword>
<keyword evidence="4" id="KW-0863">Zinc-finger</keyword>
<keyword evidence="3 5" id="KW-0539">Nucleus</keyword>
<dbReference type="GeneID" id="40749432"/>
<dbReference type="SMART" id="SM00355">
    <property type="entry name" value="ZnF_C2H2"/>
    <property type="match status" value="3"/>
</dbReference>
<feature type="DNA-binding region" description="Homeobox" evidence="5">
    <location>
        <begin position="157"/>
        <end position="219"/>
    </location>
</feature>